<proteinExistence type="predicted"/>
<accession>T1A3L1</accession>
<keyword evidence="4" id="KW-0472">Membrane</keyword>
<evidence type="ECO:0000256" key="1">
    <source>
        <dbReference type="ARBA" id="ARBA00004370"/>
    </source>
</evidence>
<dbReference type="InterPro" id="IPR023299">
    <property type="entry name" value="ATPase_P-typ_cyto_dom_N"/>
</dbReference>
<comment type="caution">
    <text evidence="5">The sequence shown here is derived from an EMBL/GenBank/DDBJ whole genome shotgun (WGS) entry which is preliminary data.</text>
</comment>
<dbReference type="EMBL" id="AUZZ01004097">
    <property type="protein sequence ID" value="EQD55156.1"/>
    <property type="molecule type" value="Genomic_DNA"/>
</dbReference>
<evidence type="ECO:0000313" key="5">
    <source>
        <dbReference type="EMBL" id="EQD55156.1"/>
    </source>
</evidence>
<dbReference type="PROSITE" id="PS00154">
    <property type="entry name" value="ATPASE_E1_E2"/>
    <property type="match status" value="1"/>
</dbReference>
<reference evidence="5" key="2">
    <citation type="journal article" date="2014" name="ISME J.">
        <title>Microbial stratification in low pH oxic and suboxic macroscopic growths along an acid mine drainage.</title>
        <authorList>
            <person name="Mendez-Garcia C."/>
            <person name="Mesa V."/>
            <person name="Sprenger R.R."/>
            <person name="Richter M."/>
            <person name="Diez M.S."/>
            <person name="Solano J."/>
            <person name="Bargiela R."/>
            <person name="Golyshina O.V."/>
            <person name="Manteca A."/>
            <person name="Ramos J.L."/>
            <person name="Gallego J.R."/>
            <person name="Llorente I."/>
            <person name="Martins Dos Santos V.A."/>
            <person name="Jensen O.N."/>
            <person name="Pelaez A.I."/>
            <person name="Sanchez J."/>
            <person name="Ferrer M."/>
        </authorList>
    </citation>
    <scope>NUCLEOTIDE SEQUENCE</scope>
</reference>
<feature type="non-terminal residue" evidence="5">
    <location>
        <position position="69"/>
    </location>
</feature>
<gene>
    <name evidence="5" type="ORF">B2A_05865</name>
</gene>
<evidence type="ECO:0000256" key="4">
    <source>
        <dbReference type="ARBA" id="ARBA00023136"/>
    </source>
</evidence>
<dbReference type="InterPro" id="IPR018303">
    <property type="entry name" value="ATPase_P-typ_P_site"/>
</dbReference>
<organism evidence="5">
    <name type="scientific">mine drainage metagenome</name>
    <dbReference type="NCBI Taxonomy" id="410659"/>
    <lineage>
        <taxon>unclassified sequences</taxon>
        <taxon>metagenomes</taxon>
        <taxon>ecological metagenomes</taxon>
    </lineage>
</organism>
<sequence length="69" mass="6937">AVEEAAAMDTLVSDKTGTLTQNTLTLAGIMPLAAGSDDKAVLRAAALASDDATQDPLDLAVLVPARDQG</sequence>
<name>T1A3L1_9ZZZZ</name>
<comment type="subcellular location">
    <subcellularLocation>
        <location evidence="1">Membrane</location>
    </subcellularLocation>
</comment>
<evidence type="ECO:0000256" key="2">
    <source>
        <dbReference type="ARBA" id="ARBA00022692"/>
    </source>
</evidence>
<feature type="non-terminal residue" evidence="5">
    <location>
        <position position="1"/>
    </location>
</feature>
<dbReference type="GO" id="GO:0000166">
    <property type="term" value="F:nucleotide binding"/>
    <property type="evidence" value="ECO:0007669"/>
    <property type="project" value="InterPro"/>
</dbReference>
<dbReference type="Gene3D" id="3.40.50.1000">
    <property type="entry name" value="HAD superfamily/HAD-like"/>
    <property type="match status" value="1"/>
</dbReference>
<protein>
    <submittedName>
        <fullName evidence="5">Proton-exporting ATPase</fullName>
    </submittedName>
</protein>
<dbReference type="GO" id="GO:0016020">
    <property type="term" value="C:membrane"/>
    <property type="evidence" value="ECO:0007669"/>
    <property type="project" value="UniProtKB-SubCell"/>
</dbReference>
<reference evidence="5" key="1">
    <citation type="submission" date="2013-08" db="EMBL/GenBank/DDBJ databases">
        <authorList>
            <person name="Mendez C."/>
            <person name="Richter M."/>
            <person name="Ferrer M."/>
            <person name="Sanchez J."/>
        </authorList>
    </citation>
    <scope>NUCLEOTIDE SEQUENCE</scope>
</reference>
<evidence type="ECO:0000256" key="3">
    <source>
        <dbReference type="ARBA" id="ARBA00022989"/>
    </source>
</evidence>
<dbReference type="Gene3D" id="3.40.1110.10">
    <property type="entry name" value="Calcium-transporting ATPase, cytoplasmic domain N"/>
    <property type="match status" value="1"/>
</dbReference>
<dbReference type="InterPro" id="IPR023214">
    <property type="entry name" value="HAD_sf"/>
</dbReference>
<dbReference type="AlphaFoldDB" id="T1A3L1"/>
<keyword evidence="2" id="KW-0812">Transmembrane</keyword>
<keyword evidence="3" id="KW-1133">Transmembrane helix</keyword>